<feature type="domain" description="NIF system FeS cluster assembly NifU C-terminal" evidence="2">
    <location>
        <begin position="11"/>
        <end position="72"/>
    </location>
</feature>
<organism evidence="3 4">
    <name type="scientific">Spiroplasma floricola 23-6</name>
    <dbReference type="NCBI Taxonomy" id="1336749"/>
    <lineage>
        <taxon>Bacteria</taxon>
        <taxon>Bacillati</taxon>
        <taxon>Mycoplasmatota</taxon>
        <taxon>Mollicutes</taxon>
        <taxon>Entomoplasmatales</taxon>
        <taxon>Spiroplasmataceae</taxon>
        <taxon>Spiroplasma</taxon>
    </lineage>
</organism>
<dbReference type="GO" id="GO:0016226">
    <property type="term" value="P:iron-sulfur cluster assembly"/>
    <property type="evidence" value="ECO:0007669"/>
    <property type="project" value="InterPro"/>
</dbReference>
<dbReference type="AlphaFoldDB" id="A0A2K8SGG3"/>
<dbReference type="Pfam" id="PF01106">
    <property type="entry name" value="NifU"/>
    <property type="match status" value="1"/>
</dbReference>
<reference evidence="3 4" key="1">
    <citation type="submission" date="2017-12" db="EMBL/GenBank/DDBJ databases">
        <title>Complete genome sequence of Spiroplasma floricola 23-6 (ATCC 29989).</title>
        <authorList>
            <person name="Tsai Y.-M."/>
            <person name="Wu P.-S."/>
            <person name="Lo W.-S."/>
            <person name="Kuo C.-H."/>
        </authorList>
    </citation>
    <scope>NUCLEOTIDE SEQUENCE [LARGE SCALE GENOMIC DNA]</scope>
    <source>
        <strain evidence="3 4">23-6</strain>
    </source>
</reference>
<sequence>MEKISNLEEKVKATLEQLRMYITQDGGDMEFVAIKNRLVYIRLKGNCVGCGLTELTFKEGVEGVLIEEFPYDIDGVELVM</sequence>
<evidence type="ECO:0000256" key="1">
    <source>
        <dbReference type="ARBA" id="ARBA00049958"/>
    </source>
</evidence>
<gene>
    <name evidence="3" type="ORF">SFLOR_v1c08520</name>
</gene>
<dbReference type="GO" id="GO:0005506">
    <property type="term" value="F:iron ion binding"/>
    <property type="evidence" value="ECO:0007669"/>
    <property type="project" value="InterPro"/>
</dbReference>
<name>A0A2K8SGG3_9MOLU</name>
<dbReference type="Proteomes" id="UP000231823">
    <property type="component" value="Chromosome"/>
</dbReference>
<dbReference type="InterPro" id="IPR001075">
    <property type="entry name" value="NIF_FeS_clus_asmbl_NifU_C"/>
</dbReference>
<dbReference type="EMBL" id="CP025057">
    <property type="protein sequence ID" value="AUB31900.1"/>
    <property type="molecule type" value="Genomic_DNA"/>
</dbReference>
<dbReference type="GO" id="GO:0051536">
    <property type="term" value="F:iron-sulfur cluster binding"/>
    <property type="evidence" value="ECO:0007669"/>
    <property type="project" value="InterPro"/>
</dbReference>
<evidence type="ECO:0000259" key="2">
    <source>
        <dbReference type="Pfam" id="PF01106"/>
    </source>
</evidence>
<dbReference type="RefSeq" id="WP_245858710.1">
    <property type="nucleotide sequence ID" value="NZ_CP025057.1"/>
</dbReference>
<dbReference type="Gene3D" id="3.30.300.130">
    <property type="entry name" value="Fe-S cluster assembly (FSCA)"/>
    <property type="match status" value="1"/>
</dbReference>
<dbReference type="SUPFAM" id="SSF117916">
    <property type="entry name" value="Fe-S cluster assembly (FSCA) domain-like"/>
    <property type="match status" value="1"/>
</dbReference>
<comment type="function">
    <text evidence="1">May be involved in the formation or repair of [Fe-S] clusters present in iron-sulfur proteins.</text>
</comment>
<dbReference type="InterPro" id="IPR034904">
    <property type="entry name" value="FSCA_dom_sf"/>
</dbReference>
<keyword evidence="4" id="KW-1185">Reference proteome</keyword>
<proteinExistence type="predicted"/>
<accession>A0A2K8SGG3</accession>
<evidence type="ECO:0000313" key="3">
    <source>
        <dbReference type="EMBL" id="AUB31900.1"/>
    </source>
</evidence>
<protein>
    <recommendedName>
        <fullName evidence="2">NIF system FeS cluster assembly NifU C-terminal domain-containing protein</fullName>
    </recommendedName>
</protein>
<dbReference type="KEGG" id="sfz:SFLOR_v1c08520"/>
<evidence type="ECO:0000313" key="4">
    <source>
        <dbReference type="Proteomes" id="UP000231823"/>
    </source>
</evidence>